<reference evidence="3 4" key="1">
    <citation type="submission" date="2016-06" db="EMBL/GenBank/DDBJ databases">
        <authorList>
            <person name="Kjaerup R.B."/>
            <person name="Dalgaard T.S."/>
            <person name="Juul-Madsen H.R."/>
        </authorList>
    </citation>
    <scope>NUCLEOTIDE SEQUENCE [LARGE SCALE GENOMIC DNA]</scope>
    <source>
        <strain evidence="3 4">DSM 16361</strain>
    </source>
</reference>
<dbReference type="GO" id="GO:0016787">
    <property type="term" value="F:hydrolase activity"/>
    <property type="evidence" value="ECO:0007669"/>
    <property type="project" value="UniProtKB-KW"/>
</dbReference>
<gene>
    <name evidence="3" type="ORF">THIARS_70016</name>
</gene>
<evidence type="ECO:0000313" key="4">
    <source>
        <dbReference type="Proteomes" id="UP000214566"/>
    </source>
</evidence>
<keyword evidence="4" id="KW-1185">Reference proteome</keyword>
<dbReference type="Gene3D" id="3.40.50.850">
    <property type="entry name" value="Isochorismatase-like"/>
    <property type="match status" value="1"/>
</dbReference>
<dbReference type="InterPro" id="IPR050272">
    <property type="entry name" value="Isochorismatase-like_hydrls"/>
</dbReference>
<dbReference type="EMBL" id="FLMQ01000056">
    <property type="protein sequence ID" value="SBP88396.1"/>
    <property type="molecule type" value="Genomic_DNA"/>
</dbReference>
<dbReference type="InterPro" id="IPR000868">
    <property type="entry name" value="Isochorismatase-like_dom"/>
</dbReference>
<dbReference type="CDD" id="cd01014">
    <property type="entry name" value="nicotinamidase_related"/>
    <property type="match status" value="1"/>
</dbReference>
<dbReference type="AlphaFoldDB" id="A0A238D519"/>
<dbReference type="RefSeq" id="WP_094160756.1">
    <property type="nucleotide sequence ID" value="NZ_LT592171.1"/>
</dbReference>
<keyword evidence="1 3" id="KW-0378">Hydrolase</keyword>
<organism evidence="3 4">
    <name type="scientific">Thiomonas delicata</name>
    <name type="common">Thiomonas cuprina</name>
    <dbReference type="NCBI Taxonomy" id="364030"/>
    <lineage>
        <taxon>Bacteria</taxon>
        <taxon>Pseudomonadati</taxon>
        <taxon>Pseudomonadota</taxon>
        <taxon>Betaproteobacteria</taxon>
        <taxon>Burkholderiales</taxon>
        <taxon>Thiomonas</taxon>
    </lineage>
</organism>
<evidence type="ECO:0000313" key="3">
    <source>
        <dbReference type="EMBL" id="SBP88396.1"/>
    </source>
</evidence>
<dbReference type="Pfam" id="PF00857">
    <property type="entry name" value="Isochorismatase"/>
    <property type="match status" value="1"/>
</dbReference>
<sequence>MKTALLVIDVQQGLCEGEHAAFASQEVIGRINQVAEKARAAGALVVLVQHESSTGELMHGTRGWQLAHGLHTAPSDLRIRKTTPDSFHRTVLTDTLTQHAVTDLVICGMHTEFCVDTTTRRALALGYPVVLVEDAHTTEGSALLSAAQIIQHHNHTLTNIESFGPRVRAIPAEGVVFGAEPSRGH</sequence>
<dbReference type="InterPro" id="IPR036380">
    <property type="entry name" value="Isochorismatase-like_sf"/>
</dbReference>
<accession>A0A238D519</accession>
<evidence type="ECO:0000256" key="1">
    <source>
        <dbReference type="ARBA" id="ARBA00022801"/>
    </source>
</evidence>
<feature type="domain" description="Isochorismatase-like" evidence="2">
    <location>
        <begin position="3"/>
        <end position="138"/>
    </location>
</feature>
<dbReference type="Proteomes" id="UP000214566">
    <property type="component" value="Unassembled WGS sequence"/>
</dbReference>
<dbReference type="OrthoDB" id="1157330at2"/>
<dbReference type="PANTHER" id="PTHR43540:SF14">
    <property type="entry name" value="ISOCHORISMATASE"/>
    <property type="match status" value="1"/>
</dbReference>
<protein>
    <submittedName>
        <fullName evidence="3">Isochorismatase hydrolase</fullName>
    </submittedName>
</protein>
<proteinExistence type="predicted"/>
<dbReference type="SUPFAM" id="SSF52499">
    <property type="entry name" value="Isochorismatase-like hydrolases"/>
    <property type="match status" value="1"/>
</dbReference>
<name>A0A238D519_THIDL</name>
<dbReference type="PANTHER" id="PTHR43540">
    <property type="entry name" value="PEROXYUREIDOACRYLATE/UREIDOACRYLATE AMIDOHYDROLASE-RELATED"/>
    <property type="match status" value="1"/>
</dbReference>
<evidence type="ECO:0000259" key="2">
    <source>
        <dbReference type="Pfam" id="PF00857"/>
    </source>
</evidence>